<dbReference type="InterPro" id="IPR024775">
    <property type="entry name" value="DinB-like"/>
</dbReference>
<dbReference type="Proteomes" id="UP001501821">
    <property type="component" value="Unassembled WGS sequence"/>
</dbReference>
<accession>A0ABP7I742</accession>
<dbReference type="Pfam" id="PF12867">
    <property type="entry name" value="DinB_2"/>
    <property type="match status" value="1"/>
</dbReference>
<organism evidence="2 3">
    <name type="scientific">Nocardioides panacisoli</name>
    <dbReference type="NCBI Taxonomy" id="627624"/>
    <lineage>
        <taxon>Bacteria</taxon>
        <taxon>Bacillati</taxon>
        <taxon>Actinomycetota</taxon>
        <taxon>Actinomycetes</taxon>
        <taxon>Propionibacteriales</taxon>
        <taxon>Nocardioidaceae</taxon>
        <taxon>Nocardioides</taxon>
    </lineage>
</organism>
<evidence type="ECO:0000313" key="3">
    <source>
        <dbReference type="Proteomes" id="UP001501821"/>
    </source>
</evidence>
<dbReference type="Gene3D" id="1.20.120.450">
    <property type="entry name" value="dinb family like domain"/>
    <property type="match status" value="1"/>
</dbReference>
<dbReference type="SUPFAM" id="SSF109854">
    <property type="entry name" value="DinB/YfiT-like putative metalloenzymes"/>
    <property type="match status" value="1"/>
</dbReference>
<feature type="domain" description="DinB-like" evidence="1">
    <location>
        <begin position="50"/>
        <end position="172"/>
    </location>
</feature>
<keyword evidence="2" id="KW-0413">Isomerase</keyword>
<gene>
    <name evidence="2" type="ORF">GCM10022242_11130</name>
</gene>
<evidence type="ECO:0000259" key="1">
    <source>
        <dbReference type="Pfam" id="PF12867"/>
    </source>
</evidence>
<comment type="caution">
    <text evidence="2">The sequence shown here is derived from an EMBL/GenBank/DDBJ whole genome shotgun (WGS) entry which is preliminary data.</text>
</comment>
<sequence length="185" mass="20457">MSDAAPIEPDTKDWTWVLEQPCPDCGFEASAVDRSAIGAEIRGNAEEWQQVLAAPQAAERPEPTVWSPTEYAAHVRDVHRVFAGRVTLMLAEDGPRFANWDQDETALAERYDLLAPAQVGPELLEEAERVAAAYDAVEGAAWERTGTRSNGSTFTVESLGRYHLHDVVHHLWDVRWVHAADRGGA</sequence>
<keyword evidence="3" id="KW-1185">Reference proteome</keyword>
<name>A0ABP7I742_9ACTN</name>
<proteinExistence type="predicted"/>
<reference evidence="3" key="1">
    <citation type="journal article" date="2019" name="Int. J. Syst. Evol. Microbiol.">
        <title>The Global Catalogue of Microorganisms (GCM) 10K type strain sequencing project: providing services to taxonomists for standard genome sequencing and annotation.</title>
        <authorList>
            <consortium name="The Broad Institute Genomics Platform"/>
            <consortium name="The Broad Institute Genome Sequencing Center for Infectious Disease"/>
            <person name="Wu L."/>
            <person name="Ma J."/>
        </authorList>
    </citation>
    <scope>NUCLEOTIDE SEQUENCE [LARGE SCALE GENOMIC DNA]</scope>
    <source>
        <strain evidence="3">JCM 16953</strain>
    </source>
</reference>
<dbReference type="GO" id="GO:0016853">
    <property type="term" value="F:isomerase activity"/>
    <property type="evidence" value="ECO:0007669"/>
    <property type="project" value="UniProtKB-KW"/>
</dbReference>
<dbReference type="RefSeq" id="WP_344773171.1">
    <property type="nucleotide sequence ID" value="NZ_BAABAH010000003.1"/>
</dbReference>
<evidence type="ECO:0000313" key="2">
    <source>
        <dbReference type="EMBL" id="GAA3810290.1"/>
    </source>
</evidence>
<dbReference type="EMBL" id="BAABAH010000003">
    <property type="protein sequence ID" value="GAA3810290.1"/>
    <property type="molecule type" value="Genomic_DNA"/>
</dbReference>
<dbReference type="InterPro" id="IPR034660">
    <property type="entry name" value="DinB/YfiT-like"/>
</dbReference>
<protein>
    <submittedName>
        <fullName evidence="2">Maleylpyruvate isomerase N-terminal domain-containing protein</fullName>
    </submittedName>
</protein>